<feature type="region of interest" description="Disordered" evidence="1">
    <location>
        <begin position="148"/>
        <end position="176"/>
    </location>
</feature>
<dbReference type="Pfam" id="PF08238">
    <property type="entry name" value="Sel1"/>
    <property type="match status" value="3"/>
</dbReference>
<reference evidence="2 3" key="1">
    <citation type="journal article" date="2012" name="Genome Biol.">
        <title>Genome and low-iron response of an oceanic diatom adapted to chronic iron limitation.</title>
        <authorList>
            <person name="Lommer M."/>
            <person name="Specht M."/>
            <person name="Roy A.S."/>
            <person name="Kraemer L."/>
            <person name="Andreson R."/>
            <person name="Gutowska M.A."/>
            <person name="Wolf J."/>
            <person name="Bergner S.V."/>
            <person name="Schilhabel M.B."/>
            <person name="Klostermeier U.C."/>
            <person name="Beiko R.G."/>
            <person name="Rosenstiel P."/>
            <person name="Hippler M."/>
            <person name="Laroche J."/>
        </authorList>
    </citation>
    <scope>NUCLEOTIDE SEQUENCE [LARGE SCALE GENOMIC DNA]</scope>
    <source>
        <strain evidence="2 3">CCMP1005</strain>
    </source>
</reference>
<evidence type="ECO:0000313" key="3">
    <source>
        <dbReference type="Proteomes" id="UP000266841"/>
    </source>
</evidence>
<dbReference type="PANTHER" id="PTHR45011">
    <property type="entry name" value="DAP3-BINDING CELL DEATH ENHANCER 1"/>
    <property type="match status" value="1"/>
</dbReference>
<gene>
    <name evidence="2" type="ORF">THAOC_03831</name>
</gene>
<keyword evidence="3" id="KW-1185">Reference proteome</keyword>
<dbReference type="Gene3D" id="1.25.40.10">
    <property type="entry name" value="Tetratricopeptide repeat domain"/>
    <property type="match status" value="1"/>
</dbReference>
<dbReference type="PANTHER" id="PTHR45011:SF1">
    <property type="entry name" value="DAP3-BINDING CELL DEATH ENHANCER 1"/>
    <property type="match status" value="1"/>
</dbReference>
<protein>
    <submittedName>
        <fullName evidence="2">Uncharacterized protein</fullName>
    </submittedName>
</protein>
<dbReference type="Proteomes" id="UP000266841">
    <property type="component" value="Unassembled WGS sequence"/>
</dbReference>
<dbReference type="EMBL" id="AGNL01003620">
    <property type="protein sequence ID" value="EJK74487.1"/>
    <property type="molecule type" value="Genomic_DNA"/>
</dbReference>
<feature type="region of interest" description="Disordered" evidence="1">
    <location>
        <begin position="572"/>
        <end position="594"/>
    </location>
</feature>
<feature type="compositionally biased region" description="Polar residues" evidence="1">
    <location>
        <begin position="261"/>
        <end position="270"/>
    </location>
</feature>
<feature type="compositionally biased region" description="Low complexity" evidence="1">
    <location>
        <begin position="580"/>
        <end position="594"/>
    </location>
</feature>
<dbReference type="InterPro" id="IPR006597">
    <property type="entry name" value="Sel1-like"/>
</dbReference>
<feature type="compositionally biased region" description="Polar residues" evidence="1">
    <location>
        <begin position="153"/>
        <end position="168"/>
    </location>
</feature>
<accession>K0TPH9</accession>
<feature type="region of interest" description="Disordered" evidence="1">
    <location>
        <begin position="209"/>
        <end position="240"/>
    </location>
</feature>
<evidence type="ECO:0000256" key="1">
    <source>
        <dbReference type="SAM" id="MobiDB-lite"/>
    </source>
</evidence>
<proteinExistence type="predicted"/>
<dbReference type="InterPro" id="IPR011990">
    <property type="entry name" value="TPR-like_helical_dom_sf"/>
</dbReference>
<feature type="region of interest" description="Disordered" evidence="1">
    <location>
        <begin position="261"/>
        <end position="290"/>
    </location>
</feature>
<comment type="caution">
    <text evidence="2">The sequence shown here is derived from an EMBL/GenBank/DDBJ whole genome shotgun (WGS) entry which is preliminary data.</text>
</comment>
<dbReference type="InterPro" id="IPR052748">
    <property type="entry name" value="ISR_Activator"/>
</dbReference>
<dbReference type="SUPFAM" id="SSF81901">
    <property type="entry name" value="HCP-like"/>
    <property type="match status" value="1"/>
</dbReference>
<dbReference type="AlphaFoldDB" id="K0TPH9"/>
<name>K0TPH9_THAOC</name>
<dbReference type="SMART" id="SM00671">
    <property type="entry name" value="SEL1"/>
    <property type="match status" value="3"/>
</dbReference>
<evidence type="ECO:0000313" key="2">
    <source>
        <dbReference type="EMBL" id="EJK74487.1"/>
    </source>
</evidence>
<feature type="region of interest" description="Disordered" evidence="1">
    <location>
        <begin position="354"/>
        <end position="378"/>
    </location>
</feature>
<sequence length="594" mass="62508">MPSNDADRLAMIRARVAKKDPEAINLHGGKYFFGKLGLQKDSRRAVELWTEAAELGSIDALFGSLGLAHRRGEGVQKDMSKAVEFYEKAAMQGHVASRHNLGEIEWKKGNHDRALRHLLISAQMGDKESLESIKRAFMIGKATKEHLAPSSLHAETTNTRTSWDGSTTRTDDVRASEGSDALLVEPPPMPGGQLGPAPPLVPLLEQVTGRGARRHRRPPTHSLLLRRPQGSLAGSHNSSVTPANVSAALFRICDSNVHGRSISTSPSSTVVRRGRPPPTDHKPHLSTSQPQASTLLAHAPSSVATLPPSTPGAVGFSPSVRAAAAVCEHGPSPSEESTSIASPLVAAFSSTAKSSASSVARAGSDRSTERGPAPICGLEPDVVAPDAVDLDRAAWTGRLTRRAVPLSRGRQEPSPSAIVVQVVLAEQGPRGRPAGRPPIPGGLAVEHAGVLVVPPAVRPAAAPEPLERTPLVSLMVAWTAAEVSQSFSPPPPSGWKPSSWDWKTSRATSRAVLAPAAAVDLYDLVRAIVFGSSFLHGGSWLLFAAVSRRTFVPVVSVLLLRQVESFCESSAPAAADARGLPPAESSLASASPLS</sequence>
<organism evidence="2 3">
    <name type="scientific">Thalassiosira oceanica</name>
    <name type="common">Marine diatom</name>
    <dbReference type="NCBI Taxonomy" id="159749"/>
    <lineage>
        <taxon>Eukaryota</taxon>
        <taxon>Sar</taxon>
        <taxon>Stramenopiles</taxon>
        <taxon>Ochrophyta</taxon>
        <taxon>Bacillariophyta</taxon>
        <taxon>Coscinodiscophyceae</taxon>
        <taxon>Thalassiosirophycidae</taxon>
        <taxon>Thalassiosirales</taxon>
        <taxon>Thalassiosiraceae</taxon>
        <taxon>Thalassiosira</taxon>
    </lineage>
</organism>